<evidence type="ECO:0000256" key="6">
    <source>
        <dbReference type="ARBA" id="ARBA00023242"/>
    </source>
</evidence>
<dbReference type="PANTHER" id="PTHR12801:SF115">
    <property type="entry name" value="FI18136P1-RELATED"/>
    <property type="match status" value="1"/>
</dbReference>
<dbReference type="InterPro" id="IPR012337">
    <property type="entry name" value="RNaseH-like_sf"/>
</dbReference>
<keyword evidence="3" id="KW-0540">Nuclease</keyword>
<evidence type="ECO:0000256" key="3">
    <source>
        <dbReference type="ARBA" id="ARBA00022722"/>
    </source>
</evidence>
<feature type="compositionally biased region" description="Basic and acidic residues" evidence="7">
    <location>
        <begin position="67"/>
        <end position="85"/>
    </location>
</feature>
<evidence type="ECO:0000256" key="5">
    <source>
        <dbReference type="ARBA" id="ARBA00022839"/>
    </source>
</evidence>
<proteinExistence type="inferred from homology"/>
<comment type="caution">
    <text evidence="9">The sequence shown here is derived from an EMBL/GenBank/DDBJ whole genome shotgun (WGS) entry which is preliminary data.</text>
</comment>
<dbReference type="CDD" id="cd06145">
    <property type="entry name" value="REX1_like"/>
    <property type="match status" value="1"/>
</dbReference>
<evidence type="ECO:0000256" key="1">
    <source>
        <dbReference type="ARBA" id="ARBA00004123"/>
    </source>
</evidence>
<feature type="domain" description="Exonuclease" evidence="8">
    <location>
        <begin position="323"/>
        <end position="485"/>
    </location>
</feature>
<dbReference type="InterPro" id="IPR034922">
    <property type="entry name" value="REX1-like_exo"/>
</dbReference>
<sequence>MATKRKRYHHHRGTPQDEPSSDHKKRRRLSDDAIGYDENSRKTHHHSRGKRDEMDEDGWTKVSSKSSKRDKSNKQHERDLEDYPRLRMHQNYQGEIKLKDLRDLALYLLADEAAPKWLAVANSRRVKKVVVVMLPGMDEALLRQIEKLAHISKDLGTTNGTHGQTEVNPSTKTEDVEQLKTDVAQNDESQDEPRDKAASYSWLFDNILQVRGPGDAKTSKVHSPLQAMLLSQGSDKSQQNNNRGHAAERTALADFIHLADELREAEFPIHPAAFTSKLDAELEANRRERTGQSTKAGWVDSNVSVSQVQLDATASDQTSQGLNIYSVDCEMVQTCDDATSLARVSIVSYPDGKTIIDKYVKPAQPITNYFTQFSGITPEILENVTTTLQDVQKEILELLTPASVLLGHSLDSDLNALKLTHPFLVDTSIIYPHPRGLPLRSSLKYLANKYLKREIQTGGANGHNSVEDAQAVLDLVKLKCEKGPKWGTIEANGEPVFRRLKRNGRTSAMVEYGTPERGYGKDATYTIGCQNDDEVVQGVVRAVKGDNFYDFEIPAGGVDFVWGRLRALEFVRGWVSGASVLPRDVKKDDTGLPTESGNLAQEEKHQLDALAVQTLERLQRIHEALPAKSLLMVCSGTSDVRPVIQLQAQQQQYRKEFKVKKWDELTIKWTDTEEQALRRACEAARAGWGVCTIK</sequence>
<evidence type="ECO:0000256" key="2">
    <source>
        <dbReference type="ARBA" id="ARBA00006357"/>
    </source>
</evidence>
<feature type="compositionally biased region" description="Basic residues" evidence="7">
    <location>
        <begin position="1"/>
        <end position="13"/>
    </location>
</feature>
<dbReference type="FunFam" id="3.30.420.10:FF:000019">
    <property type="entry name" value="RNA exonuclease NEF-sp"/>
    <property type="match status" value="1"/>
</dbReference>
<reference evidence="9 10" key="1">
    <citation type="submission" date="2023-08" db="EMBL/GenBank/DDBJ databases">
        <title>Black Yeasts Isolated from many extreme environments.</title>
        <authorList>
            <person name="Coleine C."/>
            <person name="Stajich J.E."/>
            <person name="Selbmann L."/>
        </authorList>
    </citation>
    <scope>NUCLEOTIDE SEQUENCE [LARGE SCALE GENOMIC DNA]</scope>
    <source>
        <strain evidence="9 10">CCFEE 5910</strain>
    </source>
</reference>
<dbReference type="GO" id="GO:0003676">
    <property type="term" value="F:nucleic acid binding"/>
    <property type="evidence" value="ECO:0007669"/>
    <property type="project" value="InterPro"/>
</dbReference>
<dbReference type="GO" id="GO:0004527">
    <property type="term" value="F:exonuclease activity"/>
    <property type="evidence" value="ECO:0007669"/>
    <property type="project" value="UniProtKB-KW"/>
</dbReference>
<dbReference type="Proteomes" id="UP001309876">
    <property type="component" value="Unassembled WGS sequence"/>
</dbReference>
<dbReference type="EMBL" id="JAVRRJ010000005">
    <property type="protein sequence ID" value="KAK5084219.1"/>
    <property type="molecule type" value="Genomic_DNA"/>
</dbReference>
<keyword evidence="10" id="KW-1185">Reference proteome</keyword>
<feature type="compositionally biased region" description="Polar residues" evidence="7">
    <location>
        <begin position="155"/>
        <end position="171"/>
    </location>
</feature>
<evidence type="ECO:0000259" key="8">
    <source>
        <dbReference type="SMART" id="SM00479"/>
    </source>
</evidence>
<dbReference type="Gene3D" id="3.30.420.10">
    <property type="entry name" value="Ribonuclease H-like superfamily/Ribonuclease H"/>
    <property type="match status" value="1"/>
</dbReference>
<dbReference type="GO" id="GO:0005634">
    <property type="term" value="C:nucleus"/>
    <property type="evidence" value="ECO:0007669"/>
    <property type="project" value="UniProtKB-SubCell"/>
</dbReference>
<evidence type="ECO:0000256" key="4">
    <source>
        <dbReference type="ARBA" id="ARBA00022801"/>
    </source>
</evidence>
<dbReference type="InterPro" id="IPR013520">
    <property type="entry name" value="Ribonucl_H"/>
</dbReference>
<evidence type="ECO:0000313" key="10">
    <source>
        <dbReference type="Proteomes" id="UP001309876"/>
    </source>
</evidence>
<keyword evidence="4" id="KW-0378">Hydrolase</keyword>
<name>A0AAN7Y5U0_9EURO</name>
<keyword evidence="5" id="KW-0269">Exonuclease</keyword>
<comment type="similarity">
    <text evidence="2">Belongs to the REXO1/REXO3 family.</text>
</comment>
<keyword evidence="6" id="KW-0539">Nucleus</keyword>
<comment type="subcellular location">
    <subcellularLocation>
        <location evidence="1">Nucleus</location>
    </subcellularLocation>
</comment>
<protein>
    <recommendedName>
        <fullName evidence="8">Exonuclease domain-containing protein</fullName>
    </recommendedName>
</protein>
<gene>
    <name evidence="9" type="ORF">LTR05_005295</name>
</gene>
<evidence type="ECO:0000313" key="9">
    <source>
        <dbReference type="EMBL" id="KAK5084219.1"/>
    </source>
</evidence>
<dbReference type="Pfam" id="PF00929">
    <property type="entry name" value="RNase_T"/>
    <property type="match status" value="1"/>
</dbReference>
<feature type="region of interest" description="Disordered" evidence="7">
    <location>
        <begin position="1"/>
        <end position="86"/>
    </location>
</feature>
<dbReference type="SMART" id="SM00479">
    <property type="entry name" value="EXOIII"/>
    <property type="match status" value="1"/>
</dbReference>
<dbReference type="AlphaFoldDB" id="A0AAN7Y5U0"/>
<evidence type="ECO:0000256" key="7">
    <source>
        <dbReference type="SAM" id="MobiDB-lite"/>
    </source>
</evidence>
<dbReference type="InterPro" id="IPR036397">
    <property type="entry name" value="RNaseH_sf"/>
</dbReference>
<feature type="region of interest" description="Disordered" evidence="7">
    <location>
        <begin position="154"/>
        <end position="176"/>
    </location>
</feature>
<dbReference type="InterPro" id="IPR047021">
    <property type="entry name" value="REXO1/3/4-like"/>
</dbReference>
<organism evidence="9 10">
    <name type="scientific">Lithohypha guttulata</name>
    <dbReference type="NCBI Taxonomy" id="1690604"/>
    <lineage>
        <taxon>Eukaryota</taxon>
        <taxon>Fungi</taxon>
        <taxon>Dikarya</taxon>
        <taxon>Ascomycota</taxon>
        <taxon>Pezizomycotina</taxon>
        <taxon>Eurotiomycetes</taxon>
        <taxon>Chaetothyriomycetidae</taxon>
        <taxon>Chaetothyriales</taxon>
        <taxon>Trichomeriaceae</taxon>
        <taxon>Lithohypha</taxon>
    </lineage>
</organism>
<dbReference type="SUPFAM" id="SSF53098">
    <property type="entry name" value="Ribonuclease H-like"/>
    <property type="match status" value="1"/>
</dbReference>
<accession>A0AAN7Y5U0</accession>
<dbReference type="PANTHER" id="PTHR12801">
    <property type="entry name" value="RNA EXONUCLEASE REXO1 / RECO3 FAMILY MEMBER-RELATED"/>
    <property type="match status" value="1"/>
</dbReference>